<evidence type="ECO:0008006" key="3">
    <source>
        <dbReference type="Google" id="ProtNLM"/>
    </source>
</evidence>
<dbReference type="RefSeq" id="WP_053047767.1">
    <property type="nucleotide sequence ID" value="NZ_CP009982.1"/>
</dbReference>
<feature type="transmembrane region" description="Helical" evidence="1">
    <location>
        <begin position="68"/>
        <end position="87"/>
    </location>
</feature>
<reference evidence="2" key="1">
    <citation type="submission" date="2020-08" db="EMBL/GenBank/DDBJ databases">
        <title>Genetic structure, function and evolution of capsule biosynthesis loci in Vibrio parahaemolyticus.</title>
        <authorList>
            <person name="Li L."/>
            <person name="Bian S."/>
        </authorList>
    </citation>
    <scope>NUCLEOTIDE SEQUENCE</scope>
    <source>
        <strain evidence="2">VP311</strain>
    </source>
</reference>
<keyword evidence="1" id="KW-0812">Transmembrane</keyword>
<keyword evidence="1" id="KW-0472">Membrane</keyword>
<name>A0A7M1VQW7_VIBPH</name>
<feature type="transmembrane region" description="Helical" evidence="1">
    <location>
        <begin position="171"/>
        <end position="199"/>
    </location>
</feature>
<feature type="transmembrane region" description="Helical" evidence="1">
    <location>
        <begin position="299"/>
        <end position="317"/>
    </location>
</feature>
<protein>
    <recommendedName>
        <fullName evidence="3">Polysaccharide polymerase</fullName>
    </recommendedName>
</protein>
<keyword evidence="1" id="KW-1133">Transmembrane helix</keyword>
<dbReference type="AlphaFoldDB" id="A0A7M1VQW7"/>
<feature type="transmembrane region" description="Helical" evidence="1">
    <location>
        <begin position="96"/>
        <end position="120"/>
    </location>
</feature>
<feature type="transmembrane region" description="Helical" evidence="1">
    <location>
        <begin position="245"/>
        <end position="265"/>
    </location>
</feature>
<organism evidence="2">
    <name type="scientific">Vibrio parahaemolyticus</name>
    <dbReference type="NCBI Taxonomy" id="670"/>
    <lineage>
        <taxon>Bacteria</taxon>
        <taxon>Pseudomonadati</taxon>
        <taxon>Pseudomonadota</taxon>
        <taxon>Gammaproteobacteria</taxon>
        <taxon>Vibrionales</taxon>
        <taxon>Vibrionaceae</taxon>
        <taxon>Vibrio</taxon>
    </lineage>
</organism>
<sequence>MNIRRHTIEVIIFGLAITTIASLISGLRYESGADYFNYERIFFFIKEFGYKPVFEPFFFIIYSFSKTYYIANIAMAIITNLLMLLAINKCTKKNEFWFAIFIYFFSEVYLTQFNIVRQSLALPFLYLFYVSICDKCNKRVVLYFFLSISCHFMAGLICFILIFLRKIRINSVLYLPIAITVYLASQLNLFLGIYQFFVAFLPEKFSGYLDMDFSDGKTLGTKFIIEFTMFYVVTIFLNKSKNINIRYLGSIVFVGYLVAFVATTIPILFRLAYFLIFFKVIYFSKLLSCDVSVKLSNRVILIMFICLYHFLMFYYYIDGNLYDIFPYAVVSYDKIF</sequence>
<evidence type="ECO:0000313" key="2">
    <source>
        <dbReference type="EMBL" id="QOS16969.1"/>
    </source>
</evidence>
<feature type="transmembrane region" description="Helical" evidence="1">
    <location>
        <begin position="271"/>
        <end position="287"/>
    </location>
</feature>
<feature type="transmembrane region" description="Helical" evidence="1">
    <location>
        <begin position="7"/>
        <end position="27"/>
    </location>
</feature>
<proteinExistence type="predicted"/>
<dbReference type="Pfam" id="PF14897">
    <property type="entry name" value="EpsG"/>
    <property type="match status" value="1"/>
</dbReference>
<feature type="transmembrane region" description="Helical" evidence="1">
    <location>
        <begin position="219"/>
        <end position="238"/>
    </location>
</feature>
<dbReference type="InterPro" id="IPR049458">
    <property type="entry name" value="EpsG-like"/>
</dbReference>
<dbReference type="EMBL" id="MT898065">
    <property type="protein sequence ID" value="QOS16969.1"/>
    <property type="molecule type" value="Genomic_DNA"/>
</dbReference>
<feature type="transmembrane region" description="Helical" evidence="1">
    <location>
        <begin position="140"/>
        <end position="164"/>
    </location>
</feature>
<gene>
    <name evidence="2" type="ORF">VP311_00012</name>
</gene>
<accession>A0A7M1VQW7</accession>
<evidence type="ECO:0000256" key="1">
    <source>
        <dbReference type="SAM" id="Phobius"/>
    </source>
</evidence>